<sequence length="204" mass="23888">MKRIVILALLFFNTLISFGQKQHLEPETFFVGGDLENYYRNIISLCFDGMSSNPYARFIAIPSFSKEYAFSIEKENQNYFLISITLSESYWRAKSKEDVKFETKKRRINKKFYHKIGYLFQLLAKQTKSYELEPYYTDGESFYFLTTDDRGAVKIGKTWSPDKRTQVGKLVKISHDLYFYGNGSKVSITEINSEIDNLIAELEK</sequence>
<evidence type="ECO:0000313" key="2">
    <source>
        <dbReference type="Proteomes" id="UP000621670"/>
    </source>
</evidence>
<keyword evidence="2" id="KW-1185">Reference proteome</keyword>
<organism evidence="1 2">
    <name type="scientific">Flavobacterium turcicum</name>
    <dbReference type="NCBI Taxonomy" id="2764718"/>
    <lineage>
        <taxon>Bacteria</taxon>
        <taxon>Pseudomonadati</taxon>
        <taxon>Bacteroidota</taxon>
        <taxon>Flavobacteriia</taxon>
        <taxon>Flavobacteriales</taxon>
        <taxon>Flavobacteriaceae</taxon>
        <taxon>Flavobacterium</taxon>
    </lineage>
</organism>
<dbReference type="EMBL" id="JACRUM010000003">
    <property type="protein sequence ID" value="MBC5863152.1"/>
    <property type="molecule type" value="Genomic_DNA"/>
</dbReference>
<accession>A0ABR7JFC0</accession>
<dbReference type="RefSeq" id="WP_166134765.1">
    <property type="nucleotide sequence ID" value="NZ_JAAOBY010000003.1"/>
</dbReference>
<evidence type="ECO:0000313" key="1">
    <source>
        <dbReference type="EMBL" id="MBC5863152.1"/>
    </source>
</evidence>
<reference evidence="1 2" key="1">
    <citation type="submission" date="2020-08" db="EMBL/GenBank/DDBJ databases">
        <title>Description of novel Flavobacterium F-400 isolate.</title>
        <authorList>
            <person name="Saticioglu I."/>
            <person name="Duman M."/>
            <person name="Altun S."/>
        </authorList>
    </citation>
    <scope>NUCLEOTIDE SEQUENCE [LARGE SCALE GENOMIC DNA]</scope>
    <source>
        <strain evidence="1 2">F-400</strain>
    </source>
</reference>
<dbReference type="Proteomes" id="UP000621670">
    <property type="component" value="Unassembled WGS sequence"/>
</dbReference>
<protein>
    <submittedName>
        <fullName evidence="1">Uncharacterized protein</fullName>
    </submittedName>
</protein>
<name>A0ABR7JFC0_9FLAO</name>
<comment type="caution">
    <text evidence="1">The sequence shown here is derived from an EMBL/GenBank/DDBJ whole genome shotgun (WGS) entry which is preliminary data.</text>
</comment>
<proteinExistence type="predicted"/>
<gene>
    <name evidence="1" type="ORF">H8R26_06920</name>
</gene>